<dbReference type="Gene3D" id="1.10.540.10">
    <property type="entry name" value="Acyl-CoA dehydrogenase/oxidase, N-terminal domain"/>
    <property type="match status" value="1"/>
</dbReference>
<feature type="domain" description="Acyl-CoA dehydrogenase/oxidase N-terminal" evidence="1">
    <location>
        <begin position="37"/>
        <end position="122"/>
    </location>
</feature>
<dbReference type="GO" id="GO:0016627">
    <property type="term" value="F:oxidoreductase activity, acting on the CH-CH group of donors"/>
    <property type="evidence" value="ECO:0007669"/>
    <property type="project" value="InterPro"/>
</dbReference>
<proteinExistence type="predicted"/>
<dbReference type="InterPro" id="IPR009100">
    <property type="entry name" value="AcylCoA_DH/oxidase_NM_dom_sf"/>
</dbReference>
<dbReference type="AlphaFoldDB" id="A0AAD5T178"/>
<name>A0AAD5T178_9FUNG</name>
<feature type="non-terminal residue" evidence="2">
    <location>
        <position position="122"/>
    </location>
</feature>
<protein>
    <submittedName>
        <fullName evidence="2">Isobutyryl-CoA dehydrogenase, mitochondrial</fullName>
    </submittedName>
</protein>
<dbReference type="EMBL" id="JADGJH010000702">
    <property type="protein sequence ID" value="KAJ3123993.1"/>
    <property type="molecule type" value="Genomic_DNA"/>
</dbReference>
<dbReference type="InterPro" id="IPR052547">
    <property type="entry name" value="Mito_Isobutyryl-CoADH"/>
</dbReference>
<gene>
    <name evidence="2" type="primary">ACAD8_3</name>
    <name evidence="2" type="ORF">HK100_011420</name>
</gene>
<evidence type="ECO:0000259" key="1">
    <source>
        <dbReference type="Pfam" id="PF02771"/>
    </source>
</evidence>
<evidence type="ECO:0000313" key="2">
    <source>
        <dbReference type="EMBL" id="KAJ3123993.1"/>
    </source>
</evidence>
<dbReference type="Proteomes" id="UP001211907">
    <property type="component" value="Unassembled WGS sequence"/>
</dbReference>
<reference evidence="2" key="1">
    <citation type="submission" date="2020-05" db="EMBL/GenBank/DDBJ databases">
        <title>Phylogenomic resolution of chytrid fungi.</title>
        <authorList>
            <person name="Stajich J.E."/>
            <person name="Amses K."/>
            <person name="Simmons R."/>
            <person name="Seto K."/>
            <person name="Myers J."/>
            <person name="Bonds A."/>
            <person name="Quandt C.A."/>
            <person name="Barry K."/>
            <person name="Liu P."/>
            <person name="Grigoriev I."/>
            <person name="Longcore J.E."/>
            <person name="James T.Y."/>
        </authorList>
    </citation>
    <scope>NUCLEOTIDE SEQUENCE</scope>
    <source>
        <strain evidence="2">JEL0513</strain>
    </source>
</reference>
<accession>A0AAD5T178</accession>
<organism evidence="2 3">
    <name type="scientific">Physocladia obscura</name>
    <dbReference type="NCBI Taxonomy" id="109957"/>
    <lineage>
        <taxon>Eukaryota</taxon>
        <taxon>Fungi</taxon>
        <taxon>Fungi incertae sedis</taxon>
        <taxon>Chytridiomycota</taxon>
        <taxon>Chytridiomycota incertae sedis</taxon>
        <taxon>Chytridiomycetes</taxon>
        <taxon>Chytridiales</taxon>
        <taxon>Chytriomycetaceae</taxon>
        <taxon>Physocladia</taxon>
    </lineage>
</organism>
<dbReference type="InterPro" id="IPR037069">
    <property type="entry name" value="AcylCoA_DH/ox_N_sf"/>
</dbReference>
<dbReference type="SUPFAM" id="SSF56645">
    <property type="entry name" value="Acyl-CoA dehydrogenase NM domain-like"/>
    <property type="match status" value="1"/>
</dbReference>
<dbReference type="InterPro" id="IPR013786">
    <property type="entry name" value="AcylCoA_DH/ox_N"/>
</dbReference>
<sequence length="122" mass="13405">MLRTAIRFPFITTPVFSASRQTRSILTAVINATDGLTESQSEIYNLAKRFADQELKPNMKKWDEESYFPVGTMKKAADLGFAAIYCSEELGGSGLTRLDASLIFEAMATGCVPTSAFITLHN</sequence>
<keyword evidence="3" id="KW-1185">Reference proteome</keyword>
<evidence type="ECO:0000313" key="3">
    <source>
        <dbReference type="Proteomes" id="UP001211907"/>
    </source>
</evidence>
<dbReference type="Pfam" id="PF02771">
    <property type="entry name" value="Acyl-CoA_dh_N"/>
    <property type="match status" value="1"/>
</dbReference>
<dbReference type="GO" id="GO:0050660">
    <property type="term" value="F:flavin adenine dinucleotide binding"/>
    <property type="evidence" value="ECO:0007669"/>
    <property type="project" value="InterPro"/>
</dbReference>
<dbReference type="PANTHER" id="PTHR43831">
    <property type="entry name" value="ISOBUTYRYL-COA DEHYDROGENASE"/>
    <property type="match status" value="1"/>
</dbReference>
<dbReference type="PANTHER" id="PTHR43831:SF1">
    <property type="entry name" value="ISOBUTYRYL-COA DEHYDROGENASE, MITOCHONDRIAL"/>
    <property type="match status" value="1"/>
</dbReference>
<comment type="caution">
    <text evidence="2">The sequence shown here is derived from an EMBL/GenBank/DDBJ whole genome shotgun (WGS) entry which is preliminary data.</text>
</comment>